<dbReference type="EMBL" id="CP038033">
    <property type="protein sequence ID" value="QBQ54347.1"/>
    <property type="molecule type" value="Genomic_DNA"/>
</dbReference>
<feature type="domain" description="Glycosyltransferase subfamily 4-like N-terminal" evidence="2">
    <location>
        <begin position="18"/>
        <end position="171"/>
    </location>
</feature>
<dbReference type="Pfam" id="PF00534">
    <property type="entry name" value="Glycos_transf_1"/>
    <property type="match status" value="1"/>
</dbReference>
<protein>
    <submittedName>
        <fullName evidence="3">Glycosyltransferase</fullName>
    </submittedName>
</protein>
<dbReference type="RefSeq" id="WP_134357528.1">
    <property type="nucleotide sequence ID" value="NZ_CP038033.1"/>
</dbReference>
<name>A0A4P7BYD9_9GAMM</name>
<accession>A0A4P7BYD9</accession>
<dbReference type="OrthoDB" id="8523124at2"/>
<dbReference type="SUPFAM" id="SSF53756">
    <property type="entry name" value="UDP-Glycosyltransferase/glycogen phosphorylase"/>
    <property type="match status" value="1"/>
</dbReference>
<organism evidence="3 4">
    <name type="scientific">Nitrosococcus wardiae</name>
    <dbReference type="NCBI Taxonomy" id="1814290"/>
    <lineage>
        <taxon>Bacteria</taxon>
        <taxon>Pseudomonadati</taxon>
        <taxon>Pseudomonadota</taxon>
        <taxon>Gammaproteobacteria</taxon>
        <taxon>Chromatiales</taxon>
        <taxon>Chromatiaceae</taxon>
        <taxon>Nitrosococcus</taxon>
    </lineage>
</organism>
<keyword evidence="3" id="KW-0808">Transferase</keyword>
<dbReference type="InterPro" id="IPR028098">
    <property type="entry name" value="Glyco_trans_4-like_N"/>
</dbReference>
<dbReference type="GO" id="GO:0016757">
    <property type="term" value="F:glycosyltransferase activity"/>
    <property type="evidence" value="ECO:0007669"/>
    <property type="project" value="InterPro"/>
</dbReference>
<evidence type="ECO:0000259" key="2">
    <source>
        <dbReference type="Pfam" id="PF13439"/>
    </source>
</evidence>
<sequence length="374" mass="42416">MAQRPLTVLQVLPALESGGVEQGTLEVAAELARRGHRSMVISAGGRLVEALRRGGSEHYSWPIGVKSPWTLSLVPRLRRFLFQQQVDVIHAHSRVPAWVAWLAWRSMPGPDQPRFVTTVHGLYSVNRYSRIMTWGEKVIAVSESARHYVLENYPEVALDRVEVIPWGVDPEIYSYGYQPGREWLAHWEAAYPQFRGKKILTLPGRLTRLKGHRDFIELMGQLRQREYPVHGLIIGGEDPRRRRYAEEIRQQIAREGLQGMVTLTGHRSDLREIYAISDVVMSLSRKPESFGRTVLEALSLGVPVVGYDHGGVGEILGDLFPEGRVSLANSKGLYERVTQFIKAPPLVPRRQLYTLQHMLEQTLQCYSTLCGIEP</sequence>
<evidence type="ECO:0000259" key="1">
    <source>
        <dbReference type="Pfam" id="PF00534"/>
    </source>
</evidence>
<dbReference type="Proteomes" id="UP000294325">
    <property type="component" value="Chromosome"/>
</dbReference>
<dbReference type="Pfam" id="PF13439">
    <property type="entry name" value="Glyco_transf_4"/>
    <property type="match status" value="1"/>
</dbReference>
<evidence type="ECO:0000313" key="3">
    <source>
        <dbReference type="EMBL" id="QBQ54347.1"/>
    </source>
</evidence>
<gene>
    <name evidence="3" type="ORF">E3U44_07365</name>
</gene>
<dbReference type="PANTHER" id="PTHR12526:SF638">
    <property type="entry name" value="SPORE COAT PROTEIN SA"/>
    <property type="match status" value="1"/>
</dbReference>
<dbReference type="KEGG" id="nwr:E3U44_07365"/>
<feature type="domain" description="Glycosyl transferase family 1" evidence="1">
    <location>
        <begin position="194"/>
        <end position="344"/>
    </location>
</feature>
<dbReference type="PANTHER" id="PTHR12526">
    <property type="entry name" value="GLYCOSYLTRANSFERASE"/>
    <property type="match status" value="1"/>
</dbReference>
<proteinExistence type="predicted"/>
<dbReference type="InterPro" id="IPR001296">
    <property type="entry name" value="Glyco_trans_1"/>
</dbReference>
<keyword evidence="4" id="KW-1185">Reference proteome</keyword>
<dbReference type="CDD" id="cd03819">
    <property type="entry name" value="GT4_WavL-like"/>
    <property type="match status" value="1"/>
</dbReference>
<dbReference type="GO" id="GO:1901135">
    <property type="term" value="P:carbohydrate derivative metabolic process"/>
    <property type="evidence" value="ECO:0007669"/>
    <property type="project" value="UniProtKB-ARBA"/>
</dbReference>
<dbReference type="Gene3D" id="3.40.50.2000">
    <property type="entry name" value="Glycogen Phosphorylase B"/>
    <property type="match status" value="2"/>
</dbReference>
<evidence type="ECO:0000313" key="4">
    <source>
        <dbReference type="Proteomes" id="UP000294325"/>
    </source>
</evidence>
<dbReference type="AlphaFoldDB" id="A0A4P7BYD9"/>
<reference evidence="3 4" key="1">
    <citation type="submission" date="2019-03" db="EMBL/GenBank/DDBJ databases">
        <title>The genome sequence of Nitrosococcus wardiae strain D1FHST reveals the archetypal metabolic capacity of ammonia-oxidizing Gammaproteobacteria.</title>
        <authorList>
            <person name="Wang L."/>
            <person name="Lim C.K."/>
            <person name="Hanson T.E."/>
            <person name="Dang H."/>
            <person name="Klotz M.G."/>
        </authorList>
    </citation>
    <scope>NUCLEOTIDE SEQUENCE [LARGE SCALE GENOMIC DNA]</scope>
    <source>
        <strain evidence="3 4">D1FHS</strain>
    </source>
</reference>